<evidence type="ECO:0000313" key="2">
    <source>
        <dbReference type="Proteomes" id="UP000248291"/>
    </source>
</evidence>
<name>A0AAN4TPT2_PSESF</name>
<comment type="caution">
    <text evidence="1">The sequence shown here is derived from an EMBL/GenBank/DDBJ whole genome shotgun (WGS) entry which is preliminary data.</text>
</comment>
<sequence>MKYLYLLSQVSGHNYIFGSIDFFGSRGYFCSVSLECHFAPSRNRPHKRRRSIQQKVPLLKTRSYILNVGPGHF</sequence>
<organism evidence="1 2">
    <name type="scientific">Pseudomonas syringae pv. actinidiae</name>
    <dbReference type="NCBI Taxonomy" id="103796"/>
    <lineage>
        <taxon>Bacteria</taxon>
        <taxon>Pseudomonadati</taxon>
        <taxon>Pseudomonadota</taxon>
        <taxon>Gammaproteobacteria</taxon>
        <taxon>Pseudomonadales</taxon>
        <taxon>Pseudomonadaceae</taxon>
        <taxon>Pseudomonas</taxon>
        <taxon>Pseudomonas syringae</taxon>
    </lineage>
</organism>
<dbReference type="GO" id="GO:0016740">
    <property type="term" value="F:transferase activity"/>
    <property type="evidence" value="ECO:0007669"/>
    <property type="project" value="UniProtKB-KW"/>
</dbReference>
<accession>A0AAN4TPT2</accession>
<evidence type="ECO:0000313" key="1">
    <source>
        <dbReference type="EMBL" id="GBH21483.1"/>
    </source>
</evidence>
<reference evidence="1 2" key="1">
    <citation type="submission" date="2018-04" db="EMBL/GenBank/DDBJ databases">
        <title>Draft genome sequence of Pseudomonas syringae pv. actinidiae biovar 3 strains isolated from kiwifruit in Kagawa prefecture.</title>
        <authorList>
            <person name="Tabuchi M."/>
            <person name="Saito M."/>
            <person name="Fujiwara S."/>
            <person name="Sasa N."/>
            <person name="Akimitsu K."/>
            <person name="Gomi K."/>
            <person name="Konishi-Sugita S."/>
            <person name="Hamano K."/>
            <person name="Kataoka I."/>
        </authorList>
    </citation>
    <scope>NUCLEOTIDE SEQUENCE [LARGE SCALE GENOMIC DNA]</scope>
    <source>
        <strain evidence="1 2">MAFF212211</strain>
    </source>
</reference>
<proteinExistence type="predicted"/>
<dbReference type="EMBL" id="BGKA01000296">
    <property type="protein sequence ID" value="GBH21483.1"/>
    <property type="molecule type" value="Genomic_DNA"/>
</dbReference>
<dbReference type="Proteomes" id="UP000248291">
    <property type="component" value="Unassembled WGS sequence"/>
</dbReference>
<gene>
    <name evidence="1" type="ORF">KPSA3_07530</name>
</gene>
<protein>
    <submittedName>
        <fullName evidence="1">Glycosyl transferase</fullName>
    </submittedName>
</protein>
<keyword evidence="1" id="KW-0808">Transferase</keyword>
<dbReference type="AlphaFoldDB" id="A0AAN4TPT2"/>